<evidence type="ECO:0000313" key="2">
    <source>
        <dbReference type="EMBL" id="AJK47745.1"/>
    </source>
</evidence>
<dbReference type="EMBL" id="CP002580">
    <property type="protein sequence ID" value="AJK47745.1"/>
    <property type="molecule type" value="Genomic_DNA"/>
</dbReference>
<feature type="domain" description="HTH marR-type" evidence="1">
    <location>
        <begin position="19"/>
        <end position="152"/>
    </location>
</feature>
<dbReference type="KEGG" id="bgp:BGL_1c32700"/>
<dbReference type="InterPro" id="IPR000835">
    <property type="entry name" value="HTH_MarR-typ"/>
</dbReference>
<dbReference type="KEGG" id="bpla:bpln_1g31710"/>
<dbReference type="InterPro" id="IPR036388">
    <property type="entry name" value="WH-like_DNA-bd_sf"/>
</dbReference>
<keyword evidence="3" id="KW-1185">Reference proteome</keyword>
<proteinExistence type="predicted"/>
<sequence>MKSLNLPPLALSVPTDESGASLGHLLTLTHARLMHRITQLTLDEFGVTGMQGKVLFLLASGSCTTAADLARYWNIDAGAITRVLDRIEKHGLLQRVRASEDRRVVRLVTTEAGAVIAEAMPRLLNSVIDEALDGLVEEERQALKRMLLRILDNGV</sequence>
<dbReference type="InterPro" id="IPR039422">
    <property type="entry name" value="MarR/SlyA-like"/>
</dbReference>
<dbReference type="PANTHER" id="PTHR33164:SF43">
    <property type="entry name" value="HTH-TYPE TRANSCRIPTIONAL REPRESSOR YETL"/>
    <property type="match status" value="1"/>
</dbReference>
<evidence type="ECO:0000259" key="1">
    <source>
        <dbReference type="PROSITE" id="PS50995"/>
    </source>
</evidence>
<dbReference type="AlphaFoldDB" id="A0A0B6S353"/>
<dbReference type="SUPFAM" id="SSF46785">
    <property type="entry name" value="Winged helix' DNA-binding domain"/>
    <property type="match status" value="1"/>
</dbReference>
<dbReference type="Proteomes" id="UP000031838">
    <property type="component" value="Chromosome 1"/>
</dbReference>
<reference evidence="3" key="1">
    <citation type="submission" date="2011-03" db="EMBL/GenBank/DDBJ databases">
        <authorList>
            <person name="Voget S."/>
            <person name="Streit W.R."/>
            <person name="Jaeger K.E."/>
            <person name="Daniel R."/>
        </authorList>
    </citation>
    <scope>NUCLEOTIDE SEQUENCE [LARGE SCALE GENOMIC DNA]</scope>
    <source>
        <strain evidence="3">PG1</strain>
    </source>
</reference>
<dbReference type="HOGENOM" id="CLU_083287_18_5_4"/>
<dbReference type="OrthoDB" id="6195716at2"/>
<organism evidence="2 3">
    <name type="scientific">Burkholderia plantarii</name>
    <dbReference type="NCBI Taxonomy" id="41899"/>
    <lineage>
        <taxon>Bacteria</taxon>
        <taxon>Pseudomonadati</taxon>
        <taxon>Pseudomonadota</taxon>
        <taxon>Betaproteobacteria</taxon>
        <taxon>Burkholderiales</taxon>
        <taxon>Burkholderiaceae</taxon>
        <taxon>Burkholderia</taxon>
    </lineage>
</organism>
<gene>
    <name evidence="2" type="ORF">BGL_1c32700</name>
</gene>
<name>A0A0B6S353_BURPL</name>
<dbReference type="InterPro" id="IPR036390">
    <property type="entry name" value="WH_DNA-bd_sf"/>
</dbReference>
<dbReference type="SMART" id="SM00347">
    <property type="entry name" value="HTH_MARR"/>
    <property type="match status" value="1"/>
</dbReference>
<dbReference type="PROSITE" id="PS50995">
    <property type="entry name" value="HTH_MARR_2"/>
    <property type="match status" value="1"/>
</dbReference>
<dbReference type="GO" id="GO:0003700">
    <property type="term" value="F:DNA-binding transcription factor activity"/>
    <property type="evidence" value="ECO:0007669"/>
    <property type="project" value="InterPro"/>
</dbReference>
<dbReference type="Pfam" id="PF01047">
    <property type="entry name" value="MarR"/>
    <property type="match status" value="1"/>
</dbReference>
<protein>
    <submittedName>
        <fullName evidence="2">Regulatory protein, MarR</fullName>
    </submittedName>
</protein>
<dbReference type="GO" id="GO:0006950">
    <property type="term" value="P:response to stress"/>
    <property type="evidence" value="ECO:0007669"/>
    <property type="project" value="TreeGrafter"/>
</dbReference>
<reference evidence="2 3" key="2">
    <citation type="journal article" date="2016" name="Appl. Microbiol. Biotechnol.">
        <title>Mutations improving production and secretion of extracellular lipase by Burkholderia glumae PG1.</title>
        <authorList>
            <person name="Knapp A."/>
            <person name="Voget S."/>
            <person name="Gao R."/>
            <person name="Zaburannyi N."/>
            <person name="Krysciak D."/>
            <person name="Breuer M."/>
            <person name="Hauer B."/>
            <person name="Streit W.R."/>
            <person name="Muller R."/>
            <person name="Daniel R."/>
            <person name="Jaeger K.E."/>
        </authorList>
    </citation>
    <scope>NUCLEOTIDE SEQUENCE [LARGE SCALE GENOMIC DNA]</scope>
    <source>
        <strain evidence="2 3">PG1</strain>
    </source>
</reference>
<dbReference type="PANTHER" id="PTHR33164">
    <property type="entry name" value="TRANSCRIPTIONAL REGULATOR, MARR FAMILY"/>
    <property type="match status" value="1"/>
</dbReference>
<dbReference type="RefSeq" id="WP_042626020.1">
    <property type="nucleotide sequence ID" value="NZ_BSTO01000019.1"/>
</dbReference>
<dbReference type="Gene3D" id="1.10.10.10">
    <property type="entry name" value="Winged helix-like DNA-binding domain superfamily/Winged helix DNA-binding domain"/>
    <property type="match status" value="1"/>
</dbReference>
<evidence type="ECO:0000313" key="3">
    <source>
        <dbReference type="Proteomes" id="UP000031838"/>
    </source>
</evidence>
<accession>A0A0B6S353</accession>
<dbReference type="PRINTS" id="PR00598">
    <property type="entry name" value="HTHMARR"/>
</dbReference>